<evidence type="ECO:0000256" key="1">
    <source>
        <dbReference type="ARBA" id="ARBA00004196"/>
    </source>
</evidence>
<feature type="chain" id="PRO_5015175548" evidence="3">
    <location>
        <begin position="21"/>
        <end position="337"/>
    </location>
</feature>
<keyword evidence="2" id="KW-0175">Coiled coil</keyword>
<dbReference type="Pfam" id="PF25881">
    <property type="entry name" value="HH_YBHG"/>
    <property type="match status" value="1"/>
</dbReference>
<dbReference type="SUPFAM" id="SSF111369">
    <property type="entry name" value="HlyD-like secretion proteins"/>
    <property type="match status" value="1"/>
</dbReference>
<evidence type="ECO:0000256" key="3">
    <source>
        <dbReference type="SAM" id="SignalP"/>
    </source>
</evidence>
<proteinExistence type="predicted"/>
<dbReference type="OrthoDB" id="264111at2"/>
<organism evidence="5 6">
    <name type="scientific">Shimia abyssi</name>
    <dbReference type="NCBI Taxonomy" id="1662395"/>
    <lineage>
        <taxon>Bacteria</taxon>
        <taxon>Pseudomonadati</taxon>
        <taxon>Pseudomonadota</taxon>
        <taxon>Alphaproteobacteria</taxon>
        <taxon>Rhodobacterales</taxon>
        <taxon>Roseobacteraceae</taxon>
    </lineage>
</organism>
<reference evidence="5 6" key="1">
    <citation type="submission" date="2018-03" db="EMBL/GenBank/DDBJ databases">
        <title>Genomic Encyclopedia of Archaeal and Bacterial Type Strains, Phase II (KMG-II): from individual species to whole genera.</title>
        <authorList>
            <person name="Goeker M."/>
        </authorList>
    </citation>
    <scope>NUCLEOTIDE SEQUENCE [LARGE SCALE GENOMIC DNA]</scope>
    <source>
        <strain evidence="5 6">DSM 100673</strain>
    </source>
</reference>
<sequence>MHHFVRSSVLVFALSGAVFAQESDTVVAPQPMAPDRVAGLGYVEPDGGVTTVAGGPTIGSGVVFELRVGEGDTVSRGDTLAVLGDNPLLQAALLQAESRVAVQQAQLARVMAGVSQNELAAQNAVVDRLEKQLNNVIKDCLRQQSLFERKIISEAVYLKECNRVDAIEGQLNEAIATRAAVSTIRPEDVLIAEAELAAAKANVAHAKVALEGTLVRAPTDGTVLEIYAKPGELIGPRGLLDMGDVRRMWVAAEVYESDILKVKPGQRASVIADGIDRQIEGEVARIGLTVARNELQSNNPTADVDARVVEVMVLLDEGAGQQVAALINLQVSVIIHP</sequence>
<name>A0A2P8FFP7_9RHOB</name>
<dbReference type="Gene3D" id="2.40.50.100">
    <property type="match status" value="1"/>
</dbReference>
<dbReference type="Gene3D" id="2.40.30.170">
    <property type="match status" value="1"/>
</dbReference>
<dbReference type="InterPro" id="IPR014315">
    <property type="entry name" value="ABC_heterocyst_DevB"/>
</dbReference>
<evidence type="ECO:0000313" key="5">
    <source>
        <dbReference type="EMBL" id="PSL20537.1"/>
    </source>
</evidence>
<evidence type="ECO:0000259" key="4">
    <source>
        <dbReference type="Pfam" id="PF25881"/>
    </source>
</evidence>
<feature type="signal peptide" evidence="3">
    <location>
        <begin position="1"/>
        <end position="20"/>
    </location>
</feature>
<comment type="subcellular location">
    <subcellularLocation>
        <location evidence="1">Cell envelope</location>
    </subcellularLocation>
</comment>
<dbReference type="PANTHER" id="PTHR32347:SF27">
    <property type="entry name" value="RND EFFLUX PUMP MEMBRANE FUSION PROTEIN BARREL-SANDWICH DOMAIN-CONTAINING PROTEIN"/>
    <property type="match status" value="1"/>
</dbReference>
<keyword evidence="3" id="KW-0732">Signal</keyword>
<dbReference type="InterPro" id="IPR050465">
    <property type="entry name" value="UPF0194_transport"/>
</dbReference>
<dbReference type="AlphaFoldDB" id="A0A2P8FFP7"/>
<evidence type="ECO:0000256" key="2">
    <source>
        <dbReference type="ARBA" id="ARBA00023054"/>
    </source>
</evidence>
<gene>
    <name evidence="5" type="ORF">CLV88_103184</name>
</gene>
<feature type="domain" description="YbhG-like alpha-helical hairpin" evidence="4">
    <location>
        <begin position="89"/>
        <end position="210"/>
    </location>
</feature>
<dbReference type="GO" id="GO:0030313">
    <property type="term" value="C:cell envelope"/>
    <property type="evidence" value="ECO:0007669"/>
    <property type="project" value="UniProtKB-SubCell"/>
</dbReference>
<dbReference type="InterPro" id="IPR059052">
    <property type="entry name" value="HH_YbhG-like"/>
</dbReference>
<dbReference type="NCBIfam" id="TIGR02971">
    <property type="entry name" value="heterocyst_DevB"/>
    <property type="match status" value="1"/>
</dbReference>
<keyword evidence="6" id="KW-1185">Reference proteome</keyword>
<dbReference type="Proteomes" id="UP000240418">
    <property type="component" value="Unassembled WGS sequence"/>
</dbReference>
<accession>A0A2P8FFP7</accession>
<protein>
    <submittedName>
        <fullName evidence="5">HlyD family secretion protein</fullName>
    </submittedName>
</protein>
<dbReference type="EMBL" id="PYGJ01000003">
    <property type="protein sequence ID" value="PSL20537.1"/>
    <property type="molecule type" value="Genomic_DNA"/>
</dbReference>
<comment type="caution">
    <text evidence="5">The sequence shown here is derived from an EMBL/GenBank/DDBJ whole genome shotgun (WGS) entry which is preliminary data.</text>
</comment>
<dbReference type="PANTHER" id="PTHR32347">
    <property type="entry name" value="EFFLUX SYSTEM COMPONENT YKNX-RELATED"/>
    <property type="match status" value="1"/>
</dbReference>
<dbReference type="RefSeq" id="WP_133169924.1">
    <property type="nucleotide sequence ID" value="NZ_PYGJ01000003.1"/>
</dbReference>
<evidence type="ECO:0000313" key="6">
    <source>
        <dbReference type="Proteomes" id="UP000240418"/>
    </source>
</evidence>